<evidence type="ECO:0000256" key="4">
    <source>
        <dbReference type="ARBA" id="ARBA00022692"/>
    </source>
</evidence>
<evidence type="ECO:0000256" key="5">
    <source>
        <dbReference type="ARBA" id="ARBA00022989"/>
    </source>
</evidence>
<evidence type="ECO:0000313" key="9">
    <source>
        <dbReference type="EMBL" id="SHF21940.1"/>
    </source>
</evidence>
<feature type="domain" description="ABC transmembrane type-1" evidence="8">
    <location>
        <begin position="361"/>
        <end position="549"/>
    </location>
</feature>
<feature type="transmembrane region" description="Helical" evidence="7">
    <location>
        <begin position="482"/>
        <end position="502"/>
    </location>
</feature>
<dbReference type="PROSITE" id="PS50928">
    <property type="entry name" value="ABC_TM1"/>
    <property type="match status" value="2"/>
</dbReference>
<keyword evidence="4 7" id="KW-0812">Transmembrane</keyword>
<feature type="transmembrane region" description="Helical" evidence="7">
    <location>
        <begin position="154"/>
        <end position="176"/>
    </location>
</feature>
<feature type="transmembrane region" description="Helical" evidence="7">
    <location>
        <begin position="425"/>
        <end position="449"/>
    </location>
</feature>
<reference evidence="9 10" key="1">
    <citation type="submission" date="2016-11" db="EMBL/GenBank/DDBJ databases">
        <authorList>
            <person name="Jaros S."/>
            <person name="Januszkiewicz K."/>
            <person name="Wedrychowicz H."/>
        </authorList>
    </citation>
    <scope>NUCLEOTIDE SEQUENCE [LARGE SCALE GENOMIC DNA]</scope>
    <source>
        <strain evidence="9 10">DSM 19980</strain>
    </source>
</reference>
<feature type="transmembrane region" description="Helical" evidence="7">
    <location>
        <begin position="361"/>
        <end position="383"/>
    </location>
</feature>
<gene>
    <name evidence="9" type="ORF">SAMN02745148_02075</name>
</gene>
<dbReference type="RefSeq" id="WP_072822480.1">
    <property type="nucleotide sequence ID" value="NZ_FQUJ01000008.1"/>
</dbReference>
<keyword evidence="2 7" id="KW-0813">Transport</keyword>
<dbReference type="PANTHER" id="PTHR30183">
    <property type="entry name" value="MOLYBDENUM TRANSPORT SYSTEM PERMEASE PROTEIN MODB"/>
    <property type="match status" value="1"/>
</dbReference>
<dbReference type="InterPro" id="IPR035906">
    <property type="entry name" value="MetI-like_sf"/>
</dbReference>
<dbReference type="GO" id="GO:0055085">
    <property type="term" value="P:transmembrane transport"/>
    <property type="evidence" value="ECO:0007669"/>
    <property type="project" value="InterPro"/>
</dbReference>
<dbReference type="SUPFAM" id="SSF161098">
    <property type="entry name" value="MetI-like"/>
    <property type="match status" value="2"/>
</dbReference>
<dbReference type="STRING" id="1121942.SAMN02745148_02075"/>
<dbReference type="Gene3D" id="1.10.3720.10">
    <property type="entry name" value="MetI-like"/>
    <property type="match status" value="2"/>
</dbReference>
<evidence type="ECO:0000256" key="3">
    <source>
        <dbReference type="ARBA" id="ARBA00022475"/>
    </source>
</evidence>
<evidence type="ECO:0000256" key="6">
    <source>
        <dbReference type="ARBA" id="ARBA00023136"/>
    </source>
</evidence>
<organism evidence="9 10">
    <name type="scientific">Modicisalibacter ilicicola DSM 19980</name>
    <dbReference type="NCBI Taxonomy" id="1121942"/>
    <lineage>
        <taxon>Bacteria</taxon>
        <taxon>Pseudomonadati</taxon>
        <taxon>Pseudomonadota</taxon>
        <taxon>Gammaproteobacteria</taxon>
        <taxon>Oceanospirillales</taxon>
        <taxon>Halomonadaceae</taxon>
        <taxon>Modicisalibacter</taxon>
    </lineage>
</organism>
<dbReference type="GO" id="GO:0005886">
    <property type="term" value="C:plasma membrane"/>
    <property type="evidence" value="ECO:0007669"/>
    <property type="project" value="UniProtKB-SubCell"/>
</dbReference>
<dbReference type="PANTHER" id="PTHR30183:SF6">
    <property type="entry name" value="INNER MEMBRANE ABC TRANSPORTER PERMEASE PROTEIN YNJC"/>
    <property type="match status" value="1"/>
</dbReference>
<name>A0A1M4ZV37_9GAMM</name>
<feature type="transmembrane region" description="Helical" evidence="7">
    <location>
        <begin position="301"/>
        <end position="329"/>
    </location>
</feature>
<evidence type="ECO:0000256" key="7">
    <source>
        <dbReference type="RuleBase" id="RU363032"/>
    </source>
</evidence>
<dbReference type="InterPro" id="IPR000515">
    <property type="entry name" value="MetI-like"/>
</dbReference>
<feature type="domain" description="ABC transmembrane type-1" evidence="8">
    <location>
        <begin position="61"/>
        <end position="276"/>
    </location>
</feature>
<evidence type="ECO:0000259" key="8">
    <source>
        <dbReference type="PROSITE" id="PS50928"/>
    </source>
</evidence>
<dbReference type="AlphaFoldDB" id="A0A1M4ZV37"/>
<feature type="transmembrane region" description="Helical" evidence="7">
    <location>
        <begin position="12"/>
        <end position="39"/>
    </location>
</feature>
<evidence type="ECO:0000256" key="1">
    <source>
        <dbReference type="ARBA" id="ARBA00004651"/>
    </source>
</evidence>
<keyword evidence="5 7" id="KW-1133">Transmembrane helix</keyword>
<feature type="transmembrane region" description="Helical" evidence="7">
    <location>
        <begin position="69"/>
        <end position="90"/>
    </location>
</feature>
<feature type="transmembrane region" description="Helical" evidence="7">
    <location>
        <begin position="532"/>
        <end position="552"/>
    </location>
</feature>
<accession>A0A1M4ZV37</accession>
<comment type="subcellular location">
    <subcellularLocation>
        <location evidence="1 7">Cell membrane</location>
        <topology evidence="1 7">Multi-pass membrane protein</topology>
    </subcellularLocation>
</comment>
<feature type="transmembrane region" description="Helical" evidence="7">
    <location>
        <begin position="253"/>
        <end position="280"/>
    </location>
</feature>
<evidence type="ECO:0000256" key="2">
    <source>
        <dbReference type="ARBA" id="ARBA00022448"/>
    </source>
</evidence>
<dbReference type="Pfam" id="PF00528">
    <property type="entry name" value="BPD_transp_1"/>
    <property type="match status" value="1"/>
</dbReference>
<comment type="similarity">
    <text evidence="7">Belongs to the binding-protein-dependent transport system permease family.</text>
</comment>
<keyword evidence="10" id="KW-1185">Reference proteome</keyword>
<feature type="transmembrane region" description="Helical" evidence="7">
    <location>
        <begin position="399"/>
        <end position="419"/>
    </location>
</feature>
<keyword evidence="6 7" id="KW-0472">Membrane</keyword>
<sequence length="567" mass="60042">MPSGHAVGVRLAPWLAIALLSLPVASGLAGVIAPAFGWLPALGGNALTLVHWQALLQAPGLGRMVQLSYVTGLASALLSLSIVVLFLGAFMHTRLFTAVRRLLSPLLAVPHAAAAIGLAFLLAPSGLLSRSLSPWLTGWQYPPDILFPGDPHGLALIAGLVIKEVPFLLLMSLAALPQCQASERLCMARALGYGPLSAFLKAVLPGLYPLLRLPIYAVIAFASSTVDVALILGPTTPPTLSVAVLRWLNDPDLTMRFMASAGALLQLVVTLAALASWWLAERLVRQLMRGWLENGRRRSGDMLLGGVALSAVSLSVLLILGSLIGLILWSLAAYWPFPQALPQPPTLRNWMGAAAGLGDPLFQAAVIGLAATALSIVLVVGALEAETLHERPIRPGAQLILYLPLLVPPVAFLFGLVMMQVQLGVAPGLSVVILGHAIFVLPYVFLSLAESYRRLDPRWAHLARSLGAGPARVFWRMRLPMLSVPLLTAAAVGFAVSIGQYLPTLLLGAGRISTITTEAVSLASGGDRRLTAVYALWQLALPALGFALALGLPRLLFRRRSGLLTPV</sequence>
<dbReference type="CDD" id="cd06261">
    <property type="entry name" value="TM_PBP2"/>
    <property type="match status" value="1"/>
</dbReference>
<dbReference type="Proteomes" id="UP000184346">
    <property type="component" value="Unassembled WGS sequence"/>
</dbReference>
<proteinExistence type="inferred from homology"/>
<dbReference type="OrthoDB" id="7852521at2"/>
<feature type="transmembrane region" description="Helical" evidence="7">
    <location>
        <begin position="102"/>
        <end position="123"/>
    </location>
</feature>
<keyword evidence="3" id="KW-1003">Cell membrane</keyword>
<protein>
    <submittedName>
        <fullName evidence="9">Putative thiamine transport system permease protein</fullName>
    </submittedName>
</protein>
<evidence type="ECO:0000313" key="10">
    <source>
        <dbReference type="Proteomes" id="UP000184346"/>
    </source>
</evidence>
<dbReference type="EMBL" id="FQUJ01000008">
    <property type="protein sequence ID" value="SHF21940.1"/>
    <property type="molecule type" value="Genomic_DNA"/>
</dbReference>